<dbReference type="RefSeq" id="WP_379880038.1">
    <property type="nucleotide sequence ID" value="NZ_JBHTOH010000007.1"/>
</dbReference>
<proteinExistence type="predicted"/>
<evidence type="ECO:0000313" key="1">
    <source>
        <dbReference type="EMBL" id="MFD1410131.1"/>
    </source>
</evidence>
<sequence>MTKVRRIVLSKFDFPIELDRSIVDGIIKGYKDYLAVRAEMQKRLKVSAAYAWTKGNHIDSFVNAECAQYDEIESTIEKAGYTWEYIQFTIKSSNEKYLLMIKNSGGIKRAFTYQEQTASRQNYLTEYAAINNHLLGDQALSTSDSKGIIQLELSIPELDAIQNNVALKAPEGYDRFYVVTYEFDSDSKMISKIALTLPNQHEMKLIEVADLTPFISSSKVSINDNELAPVKNEQVPDSVYSGDTESFGYGVATNKPADSDQAVK</sequence>
<protein>
    <submittedName>
        <fullName evidence="1">Uncharacterized protein</fullName>
    </submittedName>
</protein>
<organism evidence="1 2">
    <name type="scientific">Lapidilactobacillus gannanensis</name>
    <dbReference type="NCBI Taxonomy" id="2486002"/>
    <lineage>
        <taxon>Bacteria</taxon>
        <taxon>Bacillati</taxon>
        <taxon>Bacillota</taxon>
        <taxon>Bacilli</taxon>
        <taxon>Lactobacillales</taxon>
        <taxon>Lactobacillaceae</taxon>
        <taxon>Lapidilactobacillus</taxon>
    </lineage>
</organism>
<comment type="caution">
    <text evidence="1">The sequence shown here is derived from an EMBL/GenBank/DDBJ whole genome shotgun (WGS) entry which is preliminary data.</text>
</comment>
<reference evidence="2" key="1">
    <citation type="journal article" date="2019" name="Int. J. Syst. Evol. Microbiol.">
        <title>The Global Catalogue of Microorganisms (GCM) 10K type strain sequencing project: providing services to taxonomists for standard genome sequencing and annotation.</title>
        <authorList>
            <consortium name="The Broad Institute Genomics Platform"/>
            <consortium name="The Broad Institute Genome Sequencing Center for Infectious Disease"/>
            <person name="Wu L."/>
            <person name="Ma J."/>
        </authorList>
    </citation>
    <scope>NUCLEOTIDE SEQUENCE [LARGE SCALE GENOMIC DNA]</scope>
    <source>
        <strain evidence="2">CCM 8937</strain>
    </source>
</reference>
<dbReference type="EMBL" id="JBHTOH010000007">
    <property type="protein sequence ID" value="MFD1410131.1"/>
    <property type="molecule type" value="Genomic_DNA"/>
</dbReference>
<evidence type="ECO:0000313" key="2">
    <source>
        <dbReference type="Proteomes" id="UP001597191"/>
    </source>
</evidence>
<gene>
    <name evidence="1" type="ORF">ACFQ4R_00595</name>
</gene>
<keyword evidence="2" id="KW-1185">Reference proteome</keyword>
<name>A0ABW4BIR9_9LACO</name>
<accession>A0ABW4BIR9</accession>
<dbReference type="Proteomes" id="UP001597191">
    <property type="component" value="Unassembled WGS sequence"/>
</dbReference>